<evidence type="ECO:0000313" key="1">
    <source>
        <dbReference type="EMBL" id="AEF82552.1"/>
    </source>
</evidence>
<dbReference type="EMBL" id="CP001841">
    <property type="protein sequence ID" value="AEF82552.1"/>
    <property type="molecule type" value="Genomic_DNA"/>
</dbReference>
<dbReference type="Proteomes" id="UP000009222">
    <property type="component" value="Chromosome"/>
</dbReference>
<reference evidence="2" key="1">
    <citation type="submission" date="2009-12" db="EMBL/GenBank/DDBJ databases">
        <title>Complete sequence of Treponema azotonutricium strain ZAS-9.</title>
        <authorList>
            <person name="Tetu S.G."/>
            <person name="Matson E."/>
            <person name="Ren Q."/>
            <person name="Seshadri R."/>
            <person name="Elbourne L."/>
            <person name="Hassan K.A."/>
            <person name="Durkin A."/>
            <person name="Radune D."/>
            <person name="Mohamoud Y."/>
            <person name="Shay R."/>
            <person name="Jin S."/>
            <person name="Zhang X."/>
            <person name="Lucey K."/>
            <person name="Ballor N.R."/>
            <person name="Ottesen E."/>
            <person name="Rosenthal R."/>
            <person name="Allen A."/>
            <person name="Leadbetter J.R."/>
            <person name="Paulsen I.T."/>
        </authorList>
    </citation>
    <scope>NUCLEOTIDE SEQUENCE [LARGE SCALE GENOMIC DNA]</scope>
    <source>
        <strain evidence="2">ATCC BAA-888 / DSM 13862 / ZAS-9</strain>
    </source>
</reference>
<keyword evidence="2" id="KW-1185">Reference proteome</keyword>
<reference evidence="1 2" key="2">
    <citation type="journal article" date="2011" name="ISME J.">
        <title>RNA-seq reveals cooperative metabolic interactions between two termite-gut spirochete species in co-culture.</title>
        <authorList>
            <person name="Rosenthal A.Z."/>
            <person name="Matson E.G."/>
            <person name="Eldar A."/>
            <person name="Leadbetter J.R."/>
        </authorList>
    </citation>
    <scope>NUCLEOTIDE SEQUENCE [LARGE SCALE GENOMIC DNA]</scope>
    <source>
        <strain evidence="2">ATCC BAA-888 / DSM 13862 / ZAS-9</strain>
    </source>
</reference>
<organism evidence="1 2">
    <name type="scientific">Leadbettera azotonutricia (strain ATCC BAA-888 / DSM 13862 / ZAS-9)</name>
    <name type="common">Treponema azotonutricium</name>
    <dbReference type="NCBI Taxonomy" id="545695"/>
    <lineage>
        <taxon>Bacteria</taxon>
        <taxon>Pseudomonadati</taxon>
        <taxon>Spirochaetota</taxon>
        <taxon>Spirochaetia</taxon>
        <taxon>Spirochaetales</taxon>
        <taxon>Breznakiellaceae</taxon>
        <taxon>Leadbettera</taxon>
    </lineage>
</organism>
<protein>
    <submittedName>
        <fullName evidence="1">Uncharacterized protein</fullName>
    </submittedName>
</protein>
<dbReference type="HOGENOM" id="CLU_3105014_0_0_12"/>
<dbReference type="AlphaFoldDB" id="F5YGB1"/>
<proteinExistence type="predicted"/>
<name>F5YGB1_LEAAZ</name>
<sequence>MPYMPPQYIHLSYIIVYQSTTTTKYILKKNKKSAISRDIFWNKRLAPPGGS</sequence>
<dbReference type="KEGG" id="taz:TREAZ_3629"/>
<gene>
    <name evidence="1" type="ordered locus">TREAZ_3629</name>
</gene>
<accession>F5YGB1</accession>
<evidence type="ECO:0000313" key="2">
    <source>
        <dbReference type="Proteomes" id="UP000009222"/>
    </source>
</evidence>
<dbReference type="InParanoid" id="F5YGB1"/>